<reference evidence="10" key="1">
    <citation type="submission" date="2017-09" db="EMBL/GenBank/DDBJ databases">
        <authorList>
            <person name="Varghese N."/>
            <person name="Submissions S."/>
        </authorList>
    </citation>
    <scope>NUCLEOTIDE SEQUENCE [LARGE SCALE GENOMIC DNA]</scope>
    <source>
        <strain evidence="10">CGMCC 4.6857</strain>
    </source>
</reference>
<evidence type="ECO:0000256" key="6">
    <source>
        <dbReference type="ARBA" id="ARBA00023136"/>
    </source>
</evidence>
<comment type="similarity">
    <text evidence="2">Belongs to the EamA transporter family.</text>
</comment>
<dbReference type="InterPro" id="IPR037185">
    <property type="entry name" value="EmrE-like"/>
</dbReference>
<evidence type="ECO:0000256" key="2">
    <source>
        <dbReference type="ARBA" id="ARBA00007362"/>
    </source>
</evidence>
<feature type="transmembrane region" description="Helical" evidence="7">
    <location>
        <begin position="228"/>
        <end position="249"/>
    </location>
</feature>
<organism evidence="9 10">
    <name type="scientific">Paractinoplanes atraurantiacus</name>
    <dbReference type="NCBI Taxonomy" id="1036182"/>
    <lineage>
        <taxon>Bacteria</taxon>
        <taxon>Bacillati</taxon>
        <taxon>Actinomycetota</taxon>
        <taxon>Actinomycetes</taxon>
        <taxon>Micromonosporales</taxon>
        <taxon>Micromonosporaceae</taxon>
        <taxon>Paractinoplanes</taxon>
    </lineage>
</organism>
<sequence length="291" mass="29202">MRSAPGLLVVMSVASAQSGSAVARTLFGDLGPAGVLTWRMGFAALVFAVVVRPPVWTWTSAAWRAAVLLGVFAAGLTMLSYLALRIAPQGIVVTASFAGPLVLALVQTRRVSDLLWALTAAGGVALLGLRAGADVPAAGLLLALAAGVCGAGYIVFSARLGGAGSGVGGLAVSFAVAALLVLPFGFGGAVRAFGESRLLGGAVIVALLAGVIPYTLEMIALRRLPTRIFGVLMSLQPAGAAVAGLLILGQRLGPLPIVALTLVSLAGFALVRGGYDAPSAHSRRTDSSPQV</sequence>
<evidence type="ECO:0000256" key="7">
    <source>
        <dbReference type="SAM" id="Phobius"/>
    </source>
</evidence>
<dbReference type="OrthoDB" id="9815120at2"/>
<dbReference type="GO" id="GO:0005886">
    <property type="term" value="C:plasma membrane"/>
    <property type="evidence" value="ECO:0007669"/>
    <property type="project" value="UniProtKB-SubCell"/>
</dbReference>
<feature type="transmembrane region" description="Helical" evidence="7">
    <location>
        <begin position="255"/>
        <end position="275"/>
    </location>
</feature>
<dbReference type="RefSeq" id="WP_097321744.1">
    <property type="nucleotide sequence ID" value="NZ_OBDY01000008.1"/>
</dbReference>
<dbReference type="Proteomes" id="UP000219612">
    <property type="component" value="Unassembled WGS sequence"/>
</dbReference>
<keyword evidence="10" id="KW-1185">Reference proteome</keyword>
<keyword evidence="6 7" id="KW-0472">Membrane</keyword>
<keyword evidence="5 7" id="KW-1133">Transmembrane helix</keyword>
<feature type="transmembrane region" description="Helical" evidence="7">
    <location>
        <begin position="198"/>
        <end position="216"/>
    </location>
</feature>
<feature type="transmembrane region" description="Helical" evidence="7">
    <location>
        <begin position="33"/>
        <end position="51"/>
    </location>
</feature>
<feature type="transmembrane region" description="Helical" evidence="7">
    <location>
        <begin position="63"/>
        <end position="84"/>
    </location>
</feature>
<protein>
    <submittedName>
        <fullName evidence="9">Inner membrane transporter RhtA</fullName>
    </submittedName>
</protein>
<dbReference type="AlphaFoldDB" id="A0A285ILE5"/>
<dbReference type="InterPro" id="IPR000620">
    <property type="entry name" value="EamA_dom"/>
</dbReference>
<feature type="transmembrane region" description="Helical" evidence="7">
    <location>
        <begin position="90"/>
        <end position="107"/>
    </location>
</feature>
<evidence type="ECO:0000256" key="1">
    <source>
        <dbReference type="ARBA" id="ARBA00004651"/>
    </source>
</evidence>
<evidence type="ECO:0000256" key="5">
    <source>
        <dbReference type="ARBA" id="ARBA00022989"/>
    </source>
</evidence>
<keyword evidence="3" id="KW-1003">Cell membrane</keyword>
<evidence type="ECO:0000256" key="4">
    <source>
        <dbReference type="ARBA" id="ARBA00022692"/>
    </source>
</evidence>
<dbReference type="Pfam" id="PF00892">
    <property type="entry name" value="EamA"/>
    <property type="match status" value="1"/>
</dbReference>
<dbReference type="InterPro" id="IPR051258">
    <property type="entry name" value="Diverse_Substrate_Transporter"/>
</dbReference>
<proteinExistence type="inferred from homology"/>
<evidence type="ECO:0000259" key="8">
    <source>
        <dbReference type="Pfam" id="PF00892"/>
    </source>
</evidence>
<comment type="subcellular location">
    <subcellularLocation>
        <location evidence="1">Cell membrane</location>
        <topology evidence="1">Multi-pass membrane protein</topology>
    </subcellularLocation>
</comment>
<keyword evidence="4 7" id="KW-0812">Transmembrane</keyword>
<dbReference type="EMBL" id="OBDY01000008">
    <property type="protein sequence ID" value="SNY47791.1"/>
    <property type="molecule type" value="Genomic_DNA"/>
</dbReference>
<dbReference type="SUPFAM" id="SSF103481">
    <property type="entry name" value="Multidrug resistance efflux transporter EmrE"/>
    <property type="match status" value="1"/>
</dbReference>
<feature type="transmembrane region" description="Helical" evidence="7">
    <location>
        <begin position="168"/>
        <end position="186"/>
    </location>
</feature>
<dbReference type="PANTHER" id="PTHR42920">
    <property type="entry name" value="OS03G0707200 PROTEIN-RELATED"/>
    <property type="match status" value="1"/>
</dbReference>
<evidence type="ECO:0000313" key="10">
    <source>
        <dbReference type="Proteomes" id="UP000219612"/>
    </source>
</evidence>
<name>A0A285ILE5_9ACTN</name>
<evidence type="ECO:0000313" key="9">
    <source>
        <dbReference type="EMBL" id="SNY47791.1"/>
    </source>
</evidence>
<feature type="transmembrane region" description="Helical" evidence="7">
    <location>
        <begin position="114"/>
        <end position="131"/>
    </location>
</feature>
<dbReference type="PANTHER" id="PTHR42920:SF5">
    <property type="entry name" value="EAMA DOMAIN-CONTAINING PROTEIN"/>
    <property type="match status" value="1"/>
</dbReference>
<feature type="transmembrane region" description="Helical" evidence="7">
    <location>
        <begin position="137"/>
        <end position="156"/>
    </location>
</feature>
<gene>
    <name evidence="9" type="ORF">SAMN05421748_108215</name>
</gene>
<evidence type="ECO:0000256" key="3">
    <source>
        <dbReference type="ARBA" id="ARBA00022475"/>
    </source>
</evidence>
<accession>A0A285ILE5</accession>
<feature type="domain" description="EamA" evidence="8">
    <location>
        <begin position="138"/>
        <end position="270"/>
    </location>
</feature>